<dbReference type="GO" id="GO:0045944">
    <property type="term" value="P:positive regulation of transcription by RNA polymerase II"/>
    <property type="evidence" value="ECO:0007669"/>
    <property type="project" value="UniProtKB-ARBA"/>
</dbReference>
<name>A0A5C3NE06_9AGAM</name>
<dbReference type="AlphaFoldDB" id="A0A5C3NE06"/>
<comment type="subcellular location">
    <subcellularLocation>
        <location evidence="1">Nucleus</location>
    </subcellularLocation>
</comment>
<proteinExistence type="predicted"/>
<keyword evidence="8" id="KW-0539">Nucleus</keyword>
<dbReference type="PROSITE" id="PS00028">
    <property type="entry name" value="ZINC_FINGER_C2H2_1"/>
    <property type="match status" value="6"/>
</dbReference>
<dbReference type="STRING" id="5364.A0A5C3NE06"/>
<evidence type="ECO:0000256" key="2">
    <source>
        <dbReference type="ARBA" id="ARBA00022723"/>
    </source>
</evidence>
<dbReference type="InterPro" id="IPR013087">
    <property type="entry name" value="Znf_C2H2_type"/>
</dbReference>
<accession>A0A5C3NE06</accession>
<dbReference type="Gene3D" id="3.30.160.60">
    <property type="entry name" value="Classic Zinc Finger"/>
    <property type="match status" value="7"/>
</dbReference>
<dbReference type="GO" id="GO:0000981">
    <property type="term" value="F:DNA-binding transcription factor activity, RNA polymerase II-specific"/>
    <property type="evidence" value="ECO:0007669"/>
    <property type="project" value="TreeGrafter"/>
</dbReference>
<keyword evidence="4 9" id="KW-0863">Zinc-finger</keyword>
<dbReference type="InterPro" id="IPR050329">
    <property type="entry name" value="GLI_C2H2-zinc-finger"/>
</dbReference>
<organism evidence="12 13">
    <name type="scientific">Heliocybe sulcata</name>
    <dbReference type="NCBI Taxonomy" id="5364"/>
    <lineage>
        <taxon>Eukaryota</taxon>
        <taxon>Fungi</taxon>
        <taxon>Dikarya</taxon>
        <taxon>Basidiomycota</taxon>
        <taxon>Agaricomycotina</taxon>
        <taxon>Agaricomycetes</taxon>
        <taxon>Gloeophyllales</taxon>
        <taxon>Gloeophyllaceae</taxon>
        <taxon>Heliocybe</taxon>
    </lineage>
</organism>
<dbReference type="FunFam" id="3.30.160.60:FF:000125">
    <property type="entry name" value="Putative zinc finger protein 143"/>
    <property type="match status" value="1"/>
</dbReference>
<dbReference type="GO" id="GO:0032502">
    <property type="term" value="P:developmental process"/>
    <property type="evidence" value="ECO:0007669"/>
    <property type="project" value="UniProtKB-ARBA"/>
</dbReference>
<dbReference type="FunFam" id="3.30.160.60:FF:000032">
    <property type="entry name" value="Krueppel-like factor 4"/>
    <property type="match status" value="1"/>
</dbReference>
<keyword evidence="3" id="KW-0677">Repeat</keyword>
<dbReference type="Proteomes" id="UP000305948">
    <property type="component" value="Unassembled WGS sequence"/>
</dbReference>
<feature type="compositionally biased region" description="Basic residues" evidence="10">
    <location>
        <begin position="81"/>
        <end position="97"/>
    </location>
</feature>
<gene>
    <name evidence="12" type="ORF">OE88DRAFT_1734802</name>
</gene>
<dbReference type="PANTHER" id="PTHR19818:SF139">
    <property type="entry name" value="PAIR-RULE PROTEIN ODD-PAIRED"/>
    <property type="match status" value="1"/>
</dbReference>
<keyword evidence="7" id="KW-0804">Transcription</keyword>
<feature type="domain" description="C2H2-type" evidence="11">
    <location>
        <begin position="336"/>
        <end position="363"/>
    </location>
</feature>
<evidence type="ECO:0000256" key="9">
    <source>
        <dbReference type="PROSITE-ProRule" id="PRU00042"/>
    </source>
</evidence>
<keyword evidence="6" id="KW-0805">Transcription regulation</keyword>
<dbReference type="SUPFAM" id="SSF57667">
    <property type="entry name" value="beta-beta-alpha zinc fingers"/>
    <property type="match status" value="5"/>
</dbReference>
<dbReference type="EMBL" id="ML213510">
    <property type="protein sequence ID" value="TFK51771.1"/>
    <property type="molecule type" value="Genomic_DNA"/>
</dbReference>
<reference evidence="12 13" key="1">
    <citation type="journal article" date="2019" name="Nat. Ecol. Evol.">
        <title>Megaphylogeny resolves global patterns of mushroom evolution.</title>
        <authorList>
            <person name="Varga T."/>
            <person name="Krizsan K."/>
            <person name="Foldi C."/>
            <person name="Dima B."/>
            <person name="Sanchez-Garcia M."/>
            <person name="Sanchez-Ramirez S."/>
            <person name="Szollosi G.J."/>
            <person name="Szarkandi J.G."/>
            <person name="Papp V."/>
            <person name="Albert L."/>
            <person name="Andreopoulos W."/>
            <person name="Angelini C."/>
            <person name="Antonin V."/>
            <person name="Barry K.W."/>
            <person name="Bougher N.L."/>
            <person name="Buchanan P."/>
            <person name="Buyck B."/>
            <person name="Bense V."/>
            <person name="Catcheside P."/>
            <person name="Chovatia M."/>
            <person name="Cooper J."/>
            <person name="Damon W."/>
            <person name="Desjardin D."/>
            <person name="Finy P."/>
            <person name="Geml J."/>
            <person name="Haridas S."/>
            <person name="Hughes K."/>
            <person name="Justo A."/>
            <person name="Karasinski D."/>
            <person name="Kautmanova I."/>
            <person name="Kiss B."/>
            <person name="Kocsube S."/>
            <person name="Kotiranta H."/>
            <person name="LaButti K.M."/>
            <person name="Lechner B.E."/>
            <person name="Liimatainen K."/>
            <person name="Lipzen A."/>
            <person name="Lukacs Z."/>
            <person name="Mihaltcheva S."/>
            <person name="Morgado L.N."/>
            <person name="Niskanen T."/>
            <person name="Noordeloos M.E."/>
            <person name="Ohm R.A."/>
            <person name="Ortiz-Santana B."/>
            <person name="Ovrebo C."/>
            <person name="Racz N."/>
            <person name="Riley R."/>
            <person name="Savchenko A."/>
            <person name="Shiryaev A."/>
            <person name="Soop K."/>
            <person name="Spirin V."/>
            <person name="Szebenyi C."/>
            <person name="Tomsovsky M."/>
            <person name="Tulloss R.E."/>
            <person name="Uehling J."/>
            <person name="Grigoriev I.V."/>
            <person name="Vagvolgyi C."/>
            <person name="Papp T."/>
            <person name="Martin F.M."/>
            <person name="Miettinen O."/>
            <person name="Hibbett D.S."/>
            <person name="Nagy L.G."/>
        </authorList>
    </citation>
    <scope>NUCLEOTIDE SEQUENCE [LARGE SCALE GENOMIC DNA]</scope>
    <source>
        <strain evidence="12 13">OMC1185</strain>
    </source>
</reference>
<feature type="region of interest" description="Disordered" evidence="10">
    <location>
        <begin position="80"/>
        <end position="135"/>
    </location>
</feature>
<dbReference type="FunFam" id="3.30.160.60:FF:000202">
    <property type="entry name" value="Zinc finger protein 574"/>
    <property type="match status" value="1"/>
</dbReference>
<dbReference type="GO" id="GO:0000978">
    <property type="term" value="F:RNA polymerase II cis-regulatory region sequence-specific DNA binding"/>
    <property type="evidence" value="ECO:0007669"/>
    <property type="project" value="UniProtKB-ARBA"/>
</dbReference>
<dbReference type="PROSITE" id="PS50157">
    <property type="entry name" value="ZINC_FINGER_C2H2_2"/>
    <property type="match status" value="5"/>
</dbReference>
<dbReference type="Pfam" id="PF13894">
    <property type="entry name" value="zf-C2H2_4"/>
    <property type="match status" value="1"/>
</dbReference>
<keyword evidence="5" id="KW-0862">Zinc</keyword>
<evidence type="ECO:0000256" key="7">
    <source>
        <dbReference type="ARBA" id="ARBA00023163"/>
    </source>
</evidence>
<dbReference type="OrthoDB" id="3437960at2759"/>
<evidence type="ECO:0000256" key="3">
    <source>
        <dbReference type="ARBA" id="ARBA00022737"/>
    </source>
</evidence>
<evidence type="ECO:0000256" key="1">
    <source>
        <dbReference type="ARBA" id="ARBA00004123"/>
    </source>
</evidence>
<evidence type="ECO:0000313" key="13">
    <source>
        <dbReference type="Proteomes" id="UP000305948"/>
    </source>
</evidence>
<dbReference type="InterPro" id="IPR036236">
    <property type="entry name" value="Znf_C2H2_sf"/>
</dbReference>
<feature type="compositionally biased region" description="Polar residues" evidence="10">
    <location>
        <begin position="105"/>
        <end position="135"/>
    </location>
</feature>
<dbReference type="GO" id="GO:0008270">
    <property type="term" value="F:zinc ion binding"/>
    <property type="evidence" value="ECO:0007669"/>
    <property type="project" value="UniProtKB-KW"/>
</dbReference>
<keyword evidence="2" id="KW-0479">Metal-binding</keyword>
<dbReference type="SMART" id="SM00355">
    <property type="entry name" value="ZnF_C2H2"/>
    <property type="match status" value="7"/>
</dbReference>
<feature type="domain" description="C2H2-type" evidence="11">
    <location>
        <begin position="364"/>
        <end position="393"/>
    </location>
</feature>
<feature type="domain" description="C2H2-type" evidence="11">
    <location>
        <begin position="269"/>
        <end position="299"/>
    </location>
</feature>
<dbReference type="FunFam" id="3.30.160.60:FF:001102">
    <property type="entry name" value="Transcription factor IIIA"/>
    <property type="match status" value="1"/>
</dbReference>
<dbReference type="Pfam" id="PF00096">
    <property type="entry name" value="zf-C2H2"/>
    <property type="match status" value="3"/>
</dbReference>
<evidence type="ECO:0000313" key="12">
    <source>
        <dbReference type="EMBL" id="TFK51771.1"/>
    </source>
</evidence>
<sequence length="452" mass="49866">MYEEFLQCCTDYRGYSSDQPDTNPSQGQGYPSPQFDLNQFLCDCEQGTDFFFNDSTFDNSHAVANPTLFSLPSATGELRQNRHGRASHRQHPYHRRSAACDPNNHPEQGANSTLSFQRSASSVQDPFSSGNVPPSSWIQDHSPSALNPGTVTCMWGDCQATFSSLQELVGHVNLFHLRPEGSTPNVSPGTDTPLSCHWGDCHVYPDPTTVPGPSSGNQADASLGILANHLLQDHLGLFTLSPPPSSMPTPPKAGTPLPPEGHDCAGSVHICKWKGCGQSFKDCDELTTHISGVHVGSGRSHYDCYWEGCNRHGENGFTSKQKICRHLQSHTGHRPFQCEVCKQNFSEAATLQQHMRRHTQEKPYVCDFPGCSKAFAITGALTIHKRTHNGEKPFKCPHCDKAFAESSNLSKHLRTHTGVRPYPCLEEGCDKCFARPDQLTRHMSVHRKKDAA</sequence>
<evidence type="ECO:0000256" key="8">
    <source>
        <dbReference type="ARBA" id="ARBA00023242"/>
    </source>
</evidence>
<keyword evidence="13" id="KW-1185">Reference proteome</keyword>
<evidence type="ECO:0000256" key="6">
    <source>
        <dbReference type="ARBA" id="ARBA00023015"/>
    </source>
</evidence>
<protein>
    <recommendedName>
        <fullName evidence="11">C2H2-type domain-containing protein</fullName>
    </recommendedName>
</protein>
<feature type="domain" description="C2H2-type" evidence="11">
    <location>
        <begin position="394"/>
        <end position="421"/>
    </location>
</feature>
<evidence type="ECO:0000259" key="11">
    <source>
        <dbReference type="PROSITE" id="PS50157"/>
    </source>
</evidence>
<dbReference type="GO" id="GO:0005634">
    <property type="term" value="C:nucleus"/>
    <property type="evidence" value="ECO:0007669"/>
    <property type="project" value="UniProtKB-SubCell"/>
</dbReference>
<dbReference type="PANTHER" id="PTHR19818">
    <property type="entry name" value="ZINC FINGER PROTEIN ZIC AND GLI"/>
    <property type="match status" value="1"/>
</dbReference>
<evidence type="ECO:0000256" key="4">
    <source>
        <dbReference type="ARBA" id="ARBA00022771"/>
    </source>
</evidence>
<evidence type="ECO:0000256" key="10">
    <source>
        <dbReference type="SAM" id="MobiDB-lite"/>
    </source>
</evidence>
<feature type="domain" description="C2H2-type" evidence="11">
    <location>
        <begin position="422"/>
        <end position="451"/>
    </location>
</feature>
<evidence type="ECO:0000256" key="5">
    <source>
        <dbReference type="ARBA" id="ARBA00022833"/>
    </source>
</evidence>